<dbReference type="PANTHER" id="PTHR33540">
    <property type="entry name" value="TRNA THREONYLCARBAMOYLADENOSINE BIOSYNTHESIS PROTEIN TSAE"/>
    <property type="match status" value="1"/>
</dbReference>
<dbReference type="AlphaFoldDB" id="G2D9E9"/>
<dbReference type="Proteomes" id="UP000004491">
    <property type="component" value="Unassembled WGS sequence"/>
</dbReference>
<evidence type="ECO:0000259" key="3">
    <source>
        <dbReference type="Pfam" id="PF01636"/>
    </source>
</evidence>
<dbReference type="SUPFAM" id="SSF56112">
    <property type="entry name" value="Protein kinase-like (PK-like)"/>
    <property type="match status" value="1"/>
</dbReference>
<dbReference type="GO" id="GO:0005524">
    <property type="term" value="F:ATP binding"/>
    <property type="evidence" value="ECO:0007669"/>
    <property type="project" value="UniProtKB-KW"/>
</dbReference>
<dbReference type="Gene3D" id="3.90.1200.10">
    <property type="match status" value="1"/>
</dbReference>
<dbReference type="InterPro" id="IPR011009">
    <property type="entry name" value="Kinase-like_dom_sf"/>
</dbReference>
<keyword evidence="2" id="KW-0067">ATP-binding</keyword>
<gene>
    <name evidence="4" type="ORF">Rifp1Sym_ac00200</name>
</gene>
<dbReference type="PATRIC" id="fig|1048808.3.peg.175"/>
<dbReference type="GO" id="GO:0016740">
    <property type="term" value="F:transferase activity"/>
    <property type="evidence" value="ECO:0007669"/>
    <property type="project" value="UniProtKB-KW"/>
</dbReference>
<keyword evidence="1" id="KW-0547">Nucleotide-binding</keyword>
<organism evidence="4 5">
    <name type="scientific">endosymbiont of Riftia pachyptila</name>
    <name type="common">vent Ph05</name>
    <dbReference type="NCBI Taxonomy" id="1048808"/>
    <lineage>
        <taxon>Bacteria</taxon>
        <taxon>Pseudomonadati</taxon>
        <taxon>Pseudomonadota</taxon>
        <taxon>Gammaproteobacteria</taxon>
        <taxon>sulfur-oxidizing symbionts</taxon>
    </lineage>
</organism>
<keyword evidence="5" id="KW-1185">Reference proteome</keyword>
<evidence type="ECO:0000313" key="4">
    <source>
        <dbReference type="EMBL" id="EGV52733.1"/>
    </source>
</evidence>
<proteinExistence type="predicted"/>
<dbReference type="Pfam" id="PF01636">
    <property type="entry name" value="APH"/>
    <property type="match status" value="1"/>
</dbReference>
<keyword evidence="4" id="KW-0808">Transferase</keyword>
<dbReference type="InterPro" id="IPR002575">
    <property type="entry name" value="Aminoglycoside_PTrfase"/>
</dbReference>
<dbReference type="EMBL" id="AFOC01000003">
    <property type="protein sequence ID" value="EGV52733.1"/>
    <property type="molecule type" value="Genomic_DNA"/>
</dbReference>
<evidence type="ECO:0000313" key="5">
    <source>
        <dbReference type="Proteomes" id="UP000004491"/>
    </source>
</evidence>
<dbReference type="Gene3D" id="3.30.200.20">
    <property type="entry name" value="Phosphorylase Kinase, domain 1"/>
    <property type="match status" value="1"/>
</dbReference>
<comment type="caution">
    <text evidence="4">The sequence shown here is derived from an EMBL/GenBank/DDBJ whole genome shotgun (WGS) entry which is preliminary data.</text>
</comment>
<sequence>MIGVKRLRAVEHAVRYTPTSRHLKPQRAATMSQRIEQLKSWLNSLPDLGDYHFEPASDDASFRRYFRITNSHGSFIAMDAPPAQEDTAPFIQVAEAFEAIGLNVPHIHARDIENGYLLLSDLGNRLYLDELDETSVERLYGDALGALMTIQACGPREGLPPYDEALLQREMELFRDWLLGRQLGLTLSTEEQSMLDESFALLAQSALEQSQVCVHRDFHSRNLMFTERHNPGVIDFQDAVVGPVTYDLVSLLRDCYIEWPKSWVRAWALGYYELAVQSGVLSDEHEDRFLRWFDLMGVQRHLKAAGIFARLNRRDGKPGYLKDIPRTLGYIVSVAADYPELSALALLIDERVLPALKA</sequence>
<evidence type="ECO:0000256" key="2">
    <source>
        <dbReference type="ARBA" id="ARBA00022840"/>
    </source>
</evidence>
<evidence type="ECO:0000256" key="1">
    <source>
        <dbReference type="ARBA" id="ARBA00022741"/>
    </source>
</evidence>
<name>G2D9E9_9GAMM</name>
<accession>G2D9E9</accession>
<dbReference type="PANTHER" id="PTHR33540:SF1">
    <property type="entry name" value="N-ACETYLMURAMATE_N-ACETYLGLUCOSAMINE KINASE"/>
    <property type="match status" value="1"/>
</dbReference>
<feature type="domain" description="Aminoglycoside phosphotransferase" evidence="3">
    <location>
        <begin position="53"/>
        <end position="271"/>
    </location>
</feature>
<reference evidence="4" key="1">
    <citation type="journal article" date="2011" name="ISME J.">
        <title>The endosymbionts of the deep-sea tubeworms Riftia pachyptila and Tevnia jerichonana share an identical physiology as revealed by proteogenomic analyses.</title>
        <authorList>
            <person name="Gardebrecht A."/>
            <person name="Markert S."/>
            <person name="Felbeck H."/>
            <person name="Thuermer A."/>
            <person name="Albrecht D."/>
            <person name="Wollherr A."/>
            <person name="Kabisch J."/>
            <person name="Lehmann R."/>
            <person name="Daniel R."/>
            <person name="Liesegang H."/>
            <person name="Hecker M."/>
            <person name="Sievert S.M."/>
            <person name="Schweder T."/>
        </authorList>
    </citation>
    <scope>NUCLEOTIDE SEQUENCE [LARGE SCALE GENOMIC DNA]</scope>
</reference>
<protein>
    <submittedName>
        <fullName evidence="4">Putative phosphotransferase</fullName>
    </submittedName>
</protein>